<proteinExistence type="predicted"/>
<dbReference type="AlphaFoldDB" id="C6HHK9"/>
<accession>C6HHK9</accession>
<dbReference type="OMA" id="RRENHPP"/>
<organism evidence="1 2">
    <name type="scientific">Ajellomyces capsulatus (strain H143)</name>
    <name type="common">Darling's disease fungus</name>
    <name type="synonym">Histoplasma capsulatum</name>
    <dbReference type="NCBI Taxonomy" id="544712"/>
    <lineage>
        <taxon>Eukaryota</taxon>
        <taxon>Fungi</taxon>
        <taxon>Dikarya</taxon>
        <taxon>Ascomycota</taxon>
        <taxon>Pezizomycotina</taxon>
        <taxon>Eurotiomycetes</taxon>
        <taxon>Eurotiomycetidae</taxon>
        <taxon>Onygenales</taxon>
        <taxon>Ajellomycetaceae</taxon>
        <taxon>Histoplasma</taxon>
    </lineage>
</organism>
<reference evidence="2" key="1">
    <citation type="submission" date="2009-05" db="EMBL/GenBank/DDBJ databases">
        <title>The genome sequence of Ajellomyces capsulatus strain H143.</title>
        <authorList>
            <person name="Champion M."/>
            <person name="Cuomo C.A."/>
            <person name="Ma L.-J."/>
            <person name="Henn M.R."/>
            <person name="Sil A."/>
            <person name="Goldman B."/>
            <person name="Young S.K."/>
            <person name="Kodira C.D."/>
            <person name="Zeng Q."/>
            <person name="Koehrsen M."/>
            <person name="Alvarado L."/>
            <person name="Berlin A.M."/>
            <person name="Borenstein D."/>
            <person name="Chen Z."/>
            <person name="Engels R."/>
            <person name="Freedman E."/>
            <person name="Gellesch M."/>
            <person name="Goldberg J."/>
            <person name="Griggs A."/>
            <person name="Gujja S."/>
            <person name="Heiman D.I."/>
            <person name="Hepburn T.A."/>
            <person name="Howarth C."/>
            <person name="Jen D."/>
            <person name="Larson L."/>
            <person name="Lewis B."/>
            <person name="Mehta T."/>
            <person name="Park D."/>
            <person name="Pearson M."/>
            <person name="Roberts A."/>
            <person name="Saif S."/>
            <person name="Shea T.D."/>
            <person name="Shenoy N."/>
            <person name="Sisk P."/>
            <person name="Stolte C."/>
            <person name="Sykes S."/>
            <person name="Walk T."/>
            <person name="White J."/>
            <person name="Yandava C."/>
            <person name="Klein B."/>
            <person name="McEwen J.G."/>
            <person name="Puccia R."/>
            <person name="Goldman G.H."/>
            <person name="Felipe M.S."/>
            <person name="Nino-Vega G."/>
            <person name="San-Blas G."/>
            <person name="Taylor J.W."/>
            <person name="Mendoza L."/>
            <person name="Galagan J.E."/>
            <person name="Nusbaum C."/>
            <person name="Birren B.W."/>
        </authorList>
    </citation>
    <scope>NUCLEOTIDE SEQUENCE [LARGE SCALE GENOMIC DNA]</scope>
    <source>
        <strain evidence="2">H143</strain>
    </source>
</reference>
<dbReference type="HOGENOM" id="CLU_2183162_0_0_1"/>
<dbReference type="EMBL" id="GG692427">
    <property type="protein sequence ID" value="EER40293.1"/>
    <property type="molecule type" value="Genomic_DNA"/>
</dbReference>
<dbReference type="Proteomes" id="UP000002624">
    <property type="component" value="Unassembled WGS sequence"/>
</dbReference>
<dbReference type="VEuPathDB" id="FungiDB:HCDG_05690"/>
<sequence length="109" mass="12072">MLLASTLTLEQAFRSQKKDKNDGDVYLSRSVHEGATVVEVRRENHPPIKTRQDKKKVIKIYEASNQRGGIRETQLEDVSRGLKSGILLSPPAAAVAAVLRRDRPPAAAR</sequence>
<evidence type="ECO:0000313" key="1">
    <source>
        <dbReference type="EMBL" id="EER40293.1"/>
    </source>
</evidence>
<gene>
    <name evidence="1" type="ORF">HCDG_05690</name>
</gene>
<evidence type="ECO:0000313" key="2">
    <source>
        <dbReference type="Proteomes" id="UP000002624"/>
    </source>
</evidence>
<protein>
    <submittedName>
        <fullName evidence="1">Uncharacterized protein</fullName>
    </submittedName>
</protein>
<name>C6HHK9_AJECH</name>